<gene>
    <name evidence="2" type="ORF">GCM10010470_27790</name>
</gene>
<dbReference type="InterPro" id="IPR012340">
    <property type="entry name" value="NA-bd_OB-fold"/>
</dbReference>
<evidence type="ECO:0000313" key="3">
    <source>
        <dbReference type="Proteomes" id="UP001500979"/>
    </source>
</evidence>
<evidence type="ECO:0000313" key="2">
    <source>
        <dbReference type="EMBL" id="GAA2791416.1"/>
    </source>
</evidence>
<comment type="caution">
    <text evidence="2">The sequence shown here is derived from an EMBL/GenBank/DDBJ whole genome shotgun (WGS) entry which is preliminary data.</text>
</comment>
<dbReference type="Pfam" id="PF00313">
    <property type="entry name" value="CSD"/>
    <property type="match status" value="1"/>
</dbReference>
<proteinExistence type="predicted"/>
<dbReference type="Proteomes" id="UP001500979">
    <property type="component" value="Unassembled WGS sequence"/>
</dbReference>
<sequence length="78" mass="9189">MKKDVHYNGQVEEWNRSEGWGVIRIENETQRIWGHFSHIDADANDFRSLEPGEHVVLTVEPAEQDGYHWRATWIKKGT</sequence>
<dbReference type="RefSeq" id="WP_344680060.1">
    <property type="nucleotide sequence ID" value="NZ_BAAAUX010000013.1"/>
</dbReference>
<name>A0ABN3VCD5_9PSEU</name>
<dbReference type="Gene3D" id="2.40.50.140">
    <property type="entry name" value="Nucleic acid-binding proteins"/>
    <property type="match status" value="1"/>
</dbReference>
<dbReference type="SUPFAM" id="SSF50249">
    <property type="entry name" value="Nucleic acid-binding proteins"/>
    <property type="match status" value="1"/>
</dbReference>
<reference evidence="2 3" key="1">
    <citation type="journal article" date="2019" name="Int. J. Syst. Evol. Microbiol.">
        <title>The Global Catalogue of Microorganisms (GCM) 10K type strain sequencing project: providing services to taxonomists for standard genome sequencing and annotation.</title>
        <authorList>
            <consortium name="The Broad Institute Genomics Platform"/>
            <consortium name="The Broad Institute Genome Sequencing Center for Infectious Disease"/>
            <person name="Wu L."/>
            <person name="Ma J."/>
        </authorList>
    </citation>
    <scope>NUCLEOTIDE SEQUENCE [LARGE SCALE GENOMIC DNA]</scope>
    <source>
        <strain evidence="2 3">JCM 9383</strain>
    </source>
</reference>
<organism evidence="2 3">
    <name type="scientific">Saccharopolyspora taberi</name>
    <dbReference type="NCBI Taxonomy" id="60895"/>
    <lineage>
        <taxon>Bacteria</taxon>
        <taxon>Bacillati</taxon>
        <taxon>Actinomycetota</taxon>
        <taxon>Actinomycetes</taxon>
        <taxon>Pseudonocardiales</taxon>
        <taxon>Pseudonocardiaceae</taxon>
        <taxon>Saccharopolyspora</taxon>
    </lineage>
</organism>
<protein>
    <recommendedName>
        <fullName evidence="1">CSD domain-containing protein</fullName>
    </recommendedName>
</protein>
<evidence type="ECO:0000259" key="1">
    <source>
        <dbReference type="Pfam" id="PF00313"/>
    </source>
</evidence>
<feature type="domain" description="CSD" evidence="1">
    <location>
        <begin position="8"/>
        <end position="60"/>
    </location>
</feature>
<dbReference type="EMBL" id="BAAAUX010000013">
    <property type="protein sequence ID" value="GAA2791416.1"/>
    <property type="molecule type" value="Genomic_DNA"/>
</dbReference>
<dbReference type="InterPro" id="IPR002059">
    <property type="entry name" value="CSP_DNA-bd"/>
</dbReference>
<accession>A0ABN3VCD5</accession>
<keyword evidence="3" id="KW-1185">Reference proteome</keyword>